<reference evidence="7" key="5">
    <citation type="submission" date="2018-04" db="UniProtKB">
        <authorList>
            <consortium name="EnsemblFungi"/>
        </authorList>
    </citation>
    <scope>IDENTIFICATION</scope>
    <source>
        <strain evidence="7">R3-111a-1</strain>
    </source>
</reference>
<protein>
    <submittedName>
        <fullName evidence="6">RTA1 domain-containing protein</fullName>
    </submittedName>
</protein>
<name>J3NUR6_GAET3</name>
<evidence type="ECO:0000256" key="3">
    <source>
        <dbReference type="ARBA" id="ARBA00022989"/>
    </source>
</evidence>
<feature type="transmembrane region" description="Helical" evidence="5">
    <location>
        <begin position="293"/>
        <end position="312"/>
    </location>
</feature>
<gene>
    <name evidence="7" type="primary">20345480</name>
    <name evidence="6" type="ORF">GGTG_05022</name>
</gene>
<sequence>MLPLADLHGARPAWPPRTGPSGCVVYAQRGTNGYLPPTACDARHPYPLDLAPAVAVACLFALLAALHAATAVLTRKTYCWVLVAGATLEAASYALRAAASRDQASLPLAAAHALLARVAPLWASAFVHMTFARAVLYYAPSAAVCRVPAAWVSTGLVSLDGVSFALQVAGSVLLLSTSAITTTTTTTNPTATGSKVLVAGVALHAATTVLLASLMAAFAVRMARYDAERGRGFGAGVAEPTRRSWRPLHWALGSAAALLTVRDVFRLVELGLTLAPPRGRRAAAVPLLRSERYGYALDALPVLLCLVVLAVVHPGRFLVGHDAEFPTLAERRRAERAMRELEEQKQAQFGVPLGGSDWARERGWD</sequence>
<dbReference type="PANTHER" id="PTHR31465">
    <property type="entry name" value="PROTEIN RTA1-RELATED"/>
    <property type="match status" value="1"/>
</dbReference>
<evidence type="ECO:0000256" key="4">
    <source>
        <dbReference type="ARBA" id="ARBA00023136"/>
    </source>
</evidence>
<dbReference type="EnsemblFungi" id="EJT79940">
    <property type="protein sequence ID" value="EJT79940"/>
    <property type="gene ID" value="GGTG_05022"/>
</dbReference>
<dbReference type="GO" id="GO:0016020">
    <property type="term" value="C:membrane"/>
    <property type="evidence" value="ECO:0007669"/>
    <property type="project" value="UniProtKB-SubCell"/>
</dbReference>
<dbReference type="HOGENOM" id="CLU_033465_3_0_1"/>
<keyword evidence="4 5" id="KW-0472">Membrane</keyword>
<evidence type="ECO:0000256" key="1">
    <source>
        <dbReference type="ARBA" id="ARBA00004141"/>
    </source>
</evidence>
<comment type="subcellular location">
    <subcellularLocation>
        <location evidence="1">Membrane</location>
        <topology evidence="1">Multi-pass membrane protein</topology>
    </subcellularLocation>
</comment>
<reference evidence="7" key="4">
    <citation type="journal article" date="2015" name="G3 (Bethesda)">
        <title>Genome sequences of three phytopathogenic species of the Magnaporthaceae family of fungi.</title>
        <authorList>
            <person name="Okagaki L.H."/>
            <person name="Nunes C.C."/>
            <person name="Sailsbery J."/>
            <person name="Clay B."/>
            <person name="Brown D."/>
            <person name="John T."/>
            <person name="Oh Y."/>
            <person name="Young N."/>
            <person name="Fitzgerald M."/>
            <person name="Haas B.J."/>
            <person name="Zeng Q."/>
            <person name="Young S."/>
            <person name="Adiconis X."/>
            <person name="Fan L."/>
            <person name="Levin J.Z."/>
            <person name="Mitchell T.K."/>
            <person name="Okubara P.A."/>
            <person name="Farman M.L."/>
            <person name="Kohn L.M."/>
            <person name="Birren B."/>
            <person name="Ma L.-J."/>
            <person name="Dean R.A."/>
        </authorList>
    </citation>
    <scope>NUCLEOTIDE SEQUENCE</scope>
    <source>
        <strain evidence="7">R3-111a-1</strain>
    </source>
</reference>
<feature type="transmembrane region" description="Helical" evidence="5">
    <location>
        <begin position="80"/>
        <end position="99"/>
    </location>
</feature>
<dbReference type="GeneID" id="20345480"/>
<dbReference type="RefSeq" id="XP_009221085.1">
    <property type="nucleotide sequence ID" value="XM_009222821.1"/>
</dbReference>
<dbReference type="AlphaFoldDB" id="J3NUR6"/>
<dbReference type="Proteomes" id="UP000006039">
    <property type="component" value="Unassembled WGS sequence"/>
</dbReference>
<keyword evidence="3 5" id="KW-1133">Transmembrane helix</keyword>
<evidence type="ECO:0000313" key="8">
    <source>
        <dbReference type="Proteomes" id="UP000006039"/>
    </source>
</evidence>
<organism evidence="6">
    <name type="scientific">Gaeumannomyces tritici (strain R3-111a-1)</name>
    <name type="common">Wheat and barley take-all root rot fungus</name>
    <name type="synonym">Gaeumannomyces graminis var. tritici</name>
    <dbReference type="NCBI Taxonomy" id="644352"/>
    <lineage>
        <taxon>Eukaryota</taxon>
        <taxon>Fungi</taxon>
        <taxon>Dikarya</taxon>
        <taxon>Ascomycota</taxon>
        <taxon>Pezizomycotina</taxon>
        <taxon>Sordariomycetes</taxon>
        <taxon>Sordariomycetidae</taxon>
        <taxon>Magnaporthales</taxon>
        <taxon>Magnaporthaceae</taxon>
        <taxon>Gaeumannomyces</taxon>
    </lineage>
</organism>
<dbReference type="InterPro" id="IPR007568">
    <property type="entry name" value="RTA1"/>
</dbReference>
<dbReference type="STRING" id="644352.J3NUR6"/>
<keyword evidence="8" id="KW-1185">Reference proteome</keyword>
<evidence type="ECO:0000313" key="7">
    <source>
        <dbReference type="EnsemblFungi" id="EJT79940"/>
    </source>
</evidence>
<reference evidence="6" key="3">
    <citation type="submission" date="2010-09" db="EMBL/GenBank/DDBJ databases">
        <title>Annotation of Gaeumannomyces graminis var. tritici R3-111a-1.</title>
        <authorList>
            <consortium name="The Broad Institute Genome Sequencing Platform"/>
            <person name="Ma L.-J."/>
            <person name="Dead R."/>
            <person name="Young S.K."/>
            <person name="Zeng Q."/>
            <person name="Gargeya S."/>
            <person name="Fitzgerald M."/>
            <person name="Haas B."/>
            <person name="Abouelleil A."/>
            <person name="Alvarado L."/>
            <person name="Arachchi H.M."/>
            <person name="Berlin A."/>
            <person name="Brown A."/>
            <person name="Chapman S.B."/>
            <person name="Chen Z."/>
            <person name="Dunbar C."/>
            <person name="Freedman E."/>
            <person name="Gearin G."/>
            <person name="Gellesch M."/>
            <person name="Goldberg J."/>
            <person name="Griggs A."/>
            <person name="Gujja S."/>
            <person name="Heiman D."/>
            <person name="Howarth C."/>
            <person name="Larson L."/>
            <person name="Lui A."/>
            <person name="MacDonald P.J.P."/>
            <person name="Mehta T."/>
            <person name="Montmayeur A."/>
            <person name="Murphy C."/>
            <person name="Neiman D."/>
            <person name="Pearson M."/>
            <person name="Priest M."/>
            <person name="Roberts A."/>
            <person name="Saif S."/>
            <person name="Shea T."/>
            <person name="Shenoy N."/>
            <person name="Sisk P."/>
            <person name="Stolte C."/>
            <person name="Sykes S."/>
            <person name="Yandava C."/>
            <person name="Wortman J."/>
            <person name="Nusbaum C."/>
            <person name="Birren B."/>
        </authorList>
    </citation>
    <scope>NUCLEOTIDE SEQUENCE</scope>
    <source>
        <strain evidence="6">R3-111a-1</strain>
    </source>
</reference>
<dbReference type="Pfam" id="PF04479">
    <property type="entry name" value="RTA1"/>
    <property type="match status" value="1"/>
</dbReference>
<reference evidence="6" key="2">
    <citation type="submission" date="2010-07" db="EMBL/GenBank/DDBJ databases">
        <authorList>
            <consortium name="The Broad Institute Genome Sequencing Platform"/>
            <consortium name="Broad Institute Genome Sequencing Center for Infectious Disease"/>
            <person name="Ma L.-J."/>
            <person name="Dead R."/>
            <person name="Young S."/>
            <person name="Zeng Q."/>
            <person name="Koehrsen M."/>
            <person name="Alvarado L."/>
            <person name="Berlin A."/>
            <person name="Chapman S.B."/>
            <person name="Chen Z."/>
            <person name="Freedman E."/>
            <person name="Gellesch M."/>
            <person name="Goldberg J."/>
            <person name="Griggs A."/>
            <person name="Gujja S."/>
            <person name="Heilman E.R."/>
            <person name="Heiman D."/>
            <person name="Hepburn T."/>
            <person name="Howarth C."/>
            <person name="Jen D."/>
            <person name="Larson L."/>
            <person name="Mehta T."/>
            <person name="Neiman D."/>
            <person name="Pearson M."/>
            <person name="Roberts A."/>
            <person name="Saif S."/>
            <person name="Shea T."/>
            <person name="Shenoy N."/>
            <person name="Sisk P."/>
            <person name="Stolte C."/>
            <person name="Sykes S."/>
            <person name="Walk T."/>
            <person name="White J."/>
            <person name="Yandava C."/>
            <person name="Haas B."/>
            <person name="Nusbaum C."/>
            <person name="Birren B."/>
        </authorList>
    </citation>
    <scope>NUCLEOTIDE SEQUENCE</scope>
    <source>
        <strain evidence="6">R3-111a-1</strain>
    </source>
</reference>
<keyword evidence="2 5" id="KW-0812">Transmembrane</keyword>
<feature type="transmembrane region" description="Helical" evidence="5">
    <location>
        <begin position="196"/>
        <end position="220"/>
    </location>
</feature>
<dbReference type="PANTHER" id="PTHR31465:SF15">
    <property type="entry name" value="LIPID TRANSPORTER ATNI-RELATED"/>
    <property type="match status" value="1"/>
</dbReference>
<accession>J3NUR6</accession>
<feature type="transmembrane region" description="Helical" evidence="5">
    <location>
        <begin position="119"/>
        <end position="139"/>
    </location>
</feature>
<dbReference type="VEuPathDB" id="FungiDB:GGTG_05022"/>
<dbReference type="OrthoDB" id="5384040at2759"/>
<evidence type="ECO:0000313" key="6">
    <source>
        <dbReference type="EMBL" id="EJT79940.1"/>
    </source>
</evidence>
<feature type="transmembrane region" description="Helical" evidence="5">
    <location>
        <begin position="53"/>
        <end position="73"/>
    </location>
</feature>
<proteinExistence type="predicted"/>
<evidence type="ECO:0000256" key="5">
    <source>
        <dbReference type="SAM" id="Phobius"/>
    </source>
</evidence>
<reference evidence="8" key="1">
    <citation type="submission" date="2010-07" db="EMBL/GenBank/DDBJ databases">
        <title>The genome sequence of Gaeumannomyces graminis var. tritici strain R3-111a-1.</title>
        <authorList>
            <consortium name="The Broad Institute Genome Sequencing Platform"/>
            <person name="Ma L.-J."/>
            <person name="Dead R."/>
            <person name="Young S."/>
            <person name="Zeng Q."/>
            <person name="Koehrsen M."/>
            <person name="Alvarado L."/>
            <person name="Berlin A."/>
            <person name="Chapman S.B."/>
            <person name="Chen Z."/>
            <person name="Freedman E."/>
            <person name="Gellesch M."/>
            <person name="Goldberg J."/>
            <person name="Griggs A."/>
            <person name="Gujja S."/>
            <person name="Heilman E.R."/>
            <person name="Heiman D."/>
            <person name="Hepburn T."/>
            <person name="Howarth C."/>
            <person name="Jen D."/>
            <person name="Larson L."/>
            <person name="Mehta T."/>
            <person name="Neiman D."/>
            <person name="Pearson M."/>
            <person name="Roberts A."/>
            <person name="Saif S."/>
            <person name="Shea T."/>
            <person name="Shenoy N."/>
            <person name="Sisk P."/>
            <person name="Stolte C."/>
            <person name="Sykes S."/>
            <person name="Walk T."/>
            <person name="White J."/>
            <person name="Yandava C."/>
            <person name="Haas B."/>
            <person name="Nusbaum C."/>
            <person name="Birren B."/>
        </authorList>
    </citation>
    <scope>NUCLEOTIDE SEQUENCE [LARGE SCALE GENOMIC DNA]</scope>
    <source>
        <strain evidence="8">R3-111a-1</strain>
    </source>
</reference>
<feature type="transmembrane region" description="Helical" evidence="5">
    <location>
        <begin position="151"/>
        <end position="176"/>
    </location>
</feature>
<evidence type="ECO:0000256" key="2">
    <source>
        <dbReference type="ARBA" id="ARBA00022692"/>
    </source>
</evidence>
<dbReference type="EMBL" id="GL385396">
    <property type="protein sequence ID" value="EJT79940.1"/>
    <property type="molecule type" value="Genomic_DNA"/>
</dbReference>
<dbReference type="eggNOG" id="ENOG502RZA5">
    <property type="taxonomic scope" value="Eukaryota"/>
</dbReference>